<reference evidence="1" key="1">
    <citation type="submission" date="2014-09" db="EMBL/GenBank/DDBJ databases">
        <authorList>
            <person name="Magalhaes I.L.F."/>
            <person name="Oliveira U."/>
            <person name="Santos F.R."/>
            <person name="Vidigal T.H.D.A."/>
            <person name="Brescovit A.D."/>
            <person name="Santos A.J."/>
        </authorList>
    </citation>
    <scope>NUCLEOTIDE SEQUENCE</scope>
    <source>
        <tissue evidence="1">Shoot tissue taken approximately 20 cm above the soil surface</tissue>
    </source>
</reference>
<reference evidence="1" key="2">
    <citation type="journal article" date="2015" name="Data Brief">
        <title>Shoot transcriptome of the giant reed, Arundo donax.</title>
        <authorList>
            <person name="Barrero R.A."/>
            <person name="Guerrero F.D."/>
            <person name="Moolhuijzen P."/>
            <person name="Goolsby J.A."/>
            <person name="Tidwell J."/>
            <person name="Bellgard S.E."/>
            <person name="Bellgard M.I."/>
        </authorList>
    </citation>
    <scope>NUCLEOTIDE SEQUENCE</scope>
    <source>
        <tissue evidence="1">Shoot tissue taken approximately 20 cm above the soil surface</tissue>
    </source>
</reference>
<accession>A0A0A8ZLL6</accession>
<dbReference type="AlphaFoldDB" id="A0A0A8ZLL6"/>
<dbReference type="EMBL" id="GBRH01262153">
    <property type="protein sequence ID" value="JAD35742.1"/>
    <property type="molecule type" value="Transcribed_RNA"/>
</dbReference>
<evidence type="ECO:0000313" key="1">
    <source>
        <dbReference type="EMBL" id="JAD35742.1"/>
    </source>
</evidence>
<sequence>MSSLPNFSLINSARLAALDGSLTSNR</sequence>
<protein>
    <submittedName>
        <fullName evidence="1">Uncharacterized protein</fullName>
    </submittedName>
</protein>
<proteinExistence type="predicted"/>
<organism evidence="1">
    <name type="scientific">Arundo donax</name>
    <name type="common">Giant reed</name>
    <name type="synonym">Donax arundinaceus</name>
    <dbReference type="NCBI Taxonomy" id="35708"/>
    <lineage>
        <taxon>Eukaryota</taxon>
        <taxon>Viridiplantae</taxon>
        <taxon>Streptophyta</taxon>
        <taxon>Embryophyta</taxon>
        <taxon>Tracheophyta</taxon>
        <taxon>Spermatophyta</taxon>
        <taxon>Magnoliopsida</taxon>
        <taxon>Liliopsida</taxon>
        <taxon>Poales</taxon>
        <taxon>Poaceae</taxon>
        <taxon>PACMAD clade</taxon>
        <taxon>Arundinoideae</taxon>
        <taxon>Arundineae</taxon>
        <taxon>Arundo</taxon>
    </lineage>
</organism>
<name>A0A0A8ZLL6_ARUDO</name>